<reference evidence="1" key="1">
    <citation type="journal article" date="2023" name="Insect Mol. Biol.">
        <title>Genome sequencing provides insights into the evolution of gene families encoding plant cell wall-degrading enzymes in longhorned beetles.</title>
        <authorList>
            <person name="Shin N.R."/>
            <person name="Okamura Y."/>
            <person name="Kirsch R."/>
            <person name="Pauchet Y."/>
        </authorList>
    </citation>
    <scope>NUCLEOTIDE SEQUENCE</scope>
    <source>
        <strain evidence="1">AMC_N1</strain>
    </source>
</reference>
<organism evidence="1 2">
    <name type="scientific">Aromia moschata</name>
    <dbReference type="NCBI Taxonomy" id="1265417"/>
    <lineage>
        <taxon>Eukaryota</taxon>
        <taxon>Metazoa</taxon>
        <taxon>Ecdysozoa</taxon>
        <taxon>Arthropoda</taxon>
        <taxon>Hexapoda</taxon>
        <taxon>Insecta</taxon>
        <taxon>Pterygota</taxon>
        <taxon>Neoptera</taxon>
        <taxon>Endopterygota</taxon>
        <taxon>Coleoptera</taxon>
        <taxon>Polyphaga</taxon>
        <taxon>Cucujiformia</taxon>
        <taxon>Chrysomeloidea</taxon>
        <taxon>Cerambycidae</taxon>
        <taxon>Cerambycinae</taxon>
        <taxon>Callichromatini</taxon>
        <taxon>Aromia</taxon>
    </lineage>
</organism>
<comment type="caution">
    <text evidence="1">The sequence shown here is derived from an EMBL/GenBank/DDBJ whole genome shotgun (WGS) entry which is preliminary data.</text>
</comment>
<sequence length="90" mass="10672">MDMYHIDEKVQITVMQEQLNKCTLKYIPKDADRGFERLYRFTHDFVKLKVLCLVTLAVAELQHEILNLMVKYSELLNRIPEQVSEELLTS</sequence>
<dbReference type="EMBL" id="JAPWTK010000828">
    <property type="protein sequence ID" value="KAJ8935847.1"/>
    <property type="molecule type" value="Genomic_DNA"/>
</dbReference>
<protein>
    <submittedName>
        <fullName evidence="1">Uncharacterized protein</fullName>
    </submittedName>
</protein>
<accession>A0AAV8XA33</accession>
<gene>
    <name evidence="1" type="ORF">NQ318_009848</name>
</gene>
<proteinExistence type="predicted"/>
<evidence type="ECO:0000313" key="1">
    <source>
        <dbReference type="EMBL" id="KAJ8935847.1"/>
    </source>
</evidence>
<keyword evidence="2" id="KW-1185">Reference proteome</keyword>
<evidence type="ECO:0000313" key="2">
    <source>
        <dbReference type="Proteomes" id="UP001162162"/>
    </source>
</evidence>
<dbReference type="Proteomes" id="UP001162162">
    <property type="component" value="Unassembled WGS sequence"/>
</dbReference>
<dbReference type="AlphaFoldDB" id="A0AAV8XA33"/>
<name>A0AAV8XA33_9CUCU</name>